<evidence type="ECO:0000313" key="1">
    <source>
        <dbReference type="EMBL" id="MCL6285826.1"/>
    </source>
</evidence>
<gene>
    <name evidence="1" type="ORF">M3P21_20090</name>
</gene>
<dbReference type="SUPFAM" id="SSF53187">
    <property type="entry name" value="Zn-dependent exopeptidases"/>
    <property type="match status" value="1"/>
</dbReference>
<protein>
    <recommendedName>
        <fullName evidence="3">N-formylglutamate amidohydrolase</fullName>
    </recommendedName>
</protein>
<comment type="caution">
    <text evidence="1">The sequence shown here is derived from an EMBL/GenBank/DDBJ whole genome shotgun (WGS) entry which is preliminary data.</text>
</comment>
<dbReference type="Gene3D" id="3.40.630.40">
    <property type="entry name" value="Zn-dependent exopeptidases"/>
    <property type="match status" value="1"/>
</dbReference>
<keyword evidence="2" id="KW-1185">Reference proteome</keyword>
<reference evidence="1" key="1">
    <citation type="submission" date="2022-05" db="EMBL/GenBank/DDBJ databases">
        <authorList>
            <person name="Park J.-S."/>
        </authorList>
    </citation>
    <scope>NUCLEOTIDE SEQUENCE</scope>
    <source>
        <strain evidence="1">2012CJ41-6</strain>
    </source>
</reference>
<name>A0ABT0Q7H4_9RHOB</name>
<evidence type="ECO:0000313" key="2">
    <source>
        <dbReference type="Proteomes" id="UP001203880"/>
    </source>
</evidence>
<dbReference type="Proteomes" id="UP001203880">
    <property type="component" value="Unassembled WGS sequence"/>
</dbReference>
<accession>A0ABT0Q7H4</accession>
<dbReference type="RefSeq" id="WP_249713012.1">
    <property type="nucleotide sequence ID" value="NZ_JAMFMB010000039.1"/>
</dbReference>
<organism evidence="1 2">
    <name type="scientific">Ruegeria spongiae</name>
    <dbReference type="NCBI Taxonomy" id="2942209"/>
    <lineage>
        <taxon>Bacteria</taxon>
        <taxon>Pseudomonadati</taxon>
        <taxon>Pseudomonadota</taxon>
        <taxon>Alphaproteobacteria</taxon>
        <taxon>Rhodobacterales</taxon>
        <taxon>Roseobacteraceae</taxon>
        <taxon>Ruegeria</taxon>
    </lineage>
</organism>
<evidence type="ECO:0008006" key="3">
    <source>
        <dbReference type="Google" id="ProtNLM"/>
    </source>
</evidence>
<sequence length="79" mass="8455">MSKADHFPVKLFNKTGKGAFVFGCEHAGYRIPNALRSLGLSKAEQARHIAWGVGAAQLTEKPSKNGQLGRSATLYPTGL</sequence>
<proteinExistence type="predicted"/>
<dbReference type="EMBL" id="JAMFMB010000039">
    <property type="protein sequence ID" value="MCL6285826.1"/>
    <property type="molecule type" value="Genomic_DNA"/>
</dbReference>